<dbReference type="EMBL" id="WBKG01000008">
    <property type="protein sequence ID" value="KAB1988401.1"/>
    <property type="molecule type" value="Genomic_DNA"/>
</dbReference>
<organism evidence="2 3">
    <name type="scientific">Streptomyces triticiradicis</name>
    <dbReference type="NCBI Taxonomy" id="2651189"/>
    <lineage>
        <taxon>Bacteria</taxon>
        <taxon>Bacillati</taxon>
        <taxon>Actinomycetota</taxon>
        <taxon>Actinomycetes</taxon>
        <taxon>Kitasatosporales</taxon>
        <taxon>Streptomycetaceae</taxon>
        <taxon>Streptomyces</taxon>
    </lineage>
</organism>
<gene>
    <name evidence="2" type="ORF">F8144_12235</name>
</gene>
<evidence type="ECO:0000256" key="1">
    <source>
        <dbReference type="SAM" id="Phobius"/>
    </source>
</evidence>
<keyword evidence="3" id="KW-1185">Reference proteome</keyword>
<proteinExistence type="predicted"/>
<name>A0A7J5DIA8_9ACTN</name>
<dbReference type="RefSeq" id="WP_151469313.1">
    <property type="nucleotide sequence ID" value="NZ_WBKG01000008.1"/>
</dbReference>
<feature type="transmembrane region" description="Helical" evidence="1">
    <location>
        <begin position="6"/>
        <end position="29"/>
    </location>
</feature>
<sequence>MDGLAWVFFCLLLFPLPFLFWFGIIPLWVDRRLRRVGKETVGLCRNISSSEGRYSTSFEFTTEDGERIIYISPLSGREWGTPGEEAVMIYDPSHPWRIVRSRRELDTRSEAWSSLWTMLVVQVLLCAPFVGYINY</sequence>
<feature type="transmembrane region" description="Helical" evidence="1">
    <location>
        <begin position="111"/>
        <end position="133"/>
    </location>
</feature>
<evidence type="ECO:0000313" key="3">
    <source>
        <dbReference type="Proteomes" id="UP000442990"/>
    </source>
</evidence>
<evidence type="ECO:0000313" key="2">
    <source>
        <dbReference type="EMBL" id="KAB1988401.1"/>
    </source>
</evidence>
<keyword evidence="1" id="KW-0812">Transmembrane</keyword>
<dbReference type="Proteomes" id="UP000442990">
    <property type="component" value="Unassembled WGS sequence"/>
</dbReference>
<keyword evidence="1" id="KW-0472">Membrane</keyword>
<keyword evidence="1" id="KW-1133">Transmembrane helix</keyword>
<protein>
    <recommendedName>
        <fullName evidence="4">DUF3592 domain-containing protein</fullName>
    </recommendedName>
</protein>
<comment type="caution">
    <text evidence="2">The sequence shown here is derived from an EMBL/GenBank/DDBJ whole genome shotgun (WGS) entry which is preliminary data.</text>
</comment>
<dbReference type="AlphaFoldDB" id="A0A7J5DIA8"/>
<accession>A0A7J5DIA8</accession>
<evidence type="ECO:0008006" key="4">
    <source>
        <dbReference type="Google" id="ProtNLM"/>
    </source>
</evidence>
<reference evidence="2 3" key="1">
    <citation type="submission" date="2019-09" db="EMBL/GenBank/DDBJ databases">
        <title>Isolation and identification of active actinomycetes.</title>
        <authorList>
            <person name="Yu Z."/>
            <person name="Han C."/>
            <person name="Yu B."/>
        </authorList>
    </citation>
    <scope>NUCLEOTIDE SEQUENCE [LARGE SCALE GENOMIC DNA]</scope>
    <source>
        <strain evidence="2 3">NEAU-H2</strain>
    </source>
</reference>